<evidence type="ECO:0000313" key="2">
    <source>
        <dbReference type="Proteomes" id="UP000092461"/>
    </source>
</evidence>
<dbReference type="EMBL" id="AJWK01023779">
    <property type="status" value="NOT_ANNOTATED_CDS"/>
    <property type="molecule type" value="Genomic_DNA"/>
</dbReference>
<protein>
    <submittedName>
        <fullName evidence="1">Uncharacterized protein</fullName>
    </submittedName>
</protein>
<name>A0A1B0CQN4_LUTLO</name>
<dbReference type="EnsemblMetazoa" id="LLOJ007183-RA">
    <property type="protein sequence ID" value="LLOJ007183-PA"/>
    <property type="gene ID" value="LLOJ007183"/>
</dbReference>
<dbReference type="AlphaFoldDB" id="A0A1B0CQN4"/>
<reference evidence="1" key="1">
    <citation type="submission" date="2020-05" db="UniProtKB">
        <authorList>
            <consortium name="EnsemblMetazoa"/>
        </authorList>
    </citation>
    <scope>IDENTIFICATION</scope>
    <source>
        <strain evidence="1">Jacobina</strain>
    </source>
</reference>
<dbReference type="EMBL" id="AJWK01023778">
    <property type="status" value="NOT_ANNOTATED_CDS"/>
    <property type="molecule type" value="Genomic_DNA"/>
</dbReference>
<evidence type="ECO:0000313" key="1">
    <source>
        <dbReference type="EnsemblMetazoa" id="LLOJ007183-PA"/>
    </source>
</evidence>
<dbReference type="VEuPathDB" id="VectorBase:LLOJ007183"/>
<proteinExistence type="predicted"/>
<accession>A0A1B0CQN4</accession>
<sequence>MFTHYFMRKSNKFFLSMKTPFGLILVKTLKNSRKPNFPLSGLCCKCCAKGGLLWEAAVGIFRSAHSEILRNSSSSRALCCPTHPEAPQRPTREIILGFRTSNGGGQGLDPTNYLITASFEPDERRPKFH</sequence>
<dbReference type="Proteomes" id="UP000092461">
    <property type="component" value="Unassembled WGS sequence"/>
</dbReference>
<keyword evidence="2" id="KW-1185">Reference proteome</keyword>
<organism evidence="1 2">
    <name type="scientific">Lutzomyia longipalpis</name>
    <name type="common">Sand fly</name>
    <dbReference type="NCBI Taxonomy" id="7200"/>
    <lineage>
        <taxon>Eukaryota</taxon>
        <taxon>Metazoa</taxon>
        <taxon>Ecdysozoa</taxon>
        <taxon>Arthropoda</taxon>
        <taxon>Hexapoda</taxon>
        <taxon>Insecta</taxon>
        <taxon>Pterygota</taxon>
        <taxon>Neoptera</taxon>
        <taxon>Endopterygota</taxon>
        <taxon>Diptera</taxon>
        <taxon>Nematocera</taxon>
        <taxon>Psychodoidea</taxon>
        <taxon>Psychodidae</taxon>
        <taxon>Lutzomyia</taxon>
        <taxon>Lutzomyia</taxon>
    </lineage>
</organism>
<dbReference type="EMBL" id="AJWK01023777">
    <property type="status" value="NOT_ANNOTATED_CDS"/>
    <property type="molecule type" value="Genomic_DNA"/>
</dbReference>